<evidence type="ECO:0000256" key="1">
    <source>
        <dbReference type="ARBA" id="ARBA00022723"/>
    </source>
</evidence>
<dbReference type="PROSITE" id="PS51409">
    <property type="entry name" value="ARGINASE_2"/>
    <property type="match status" value="1"/>
</dbReference>
<feature type="compositionally biased region" description="Polar residues" evidence="5">
    <location>
        <begin position="1"/>
        <end position="19"/>
    </location>
</feature>
<evidence type="ECO:0000313" key="7">
    <source>
        <dbReference type="Proteomes" id="UP001283361"/>
    </source>
</evidence>
<evidence type="ECO:0000256" key="4">
    <source>
        <dbReference type="PROSITE-ProRule" id="PRU00742"/>
    </source>
</evidence>
<gene>
    <name evidence="6" type="ORF">RRG08_055469</name>
</gene>
<keyword evidence="1" id="KW-0479">Metal-binding</keyword>
<dbReference type="EMBL" id="JAWDGP010005088">
    <property type="protein sequence ID" value="KAK3759679.1"/>
    <property type="molecule type" value="Genomic_DNA"/>
</dbReference>
<dbReference type="GO" id="GO:0030145">
    <property type="term" value="F:manganese ion binding"/>
    <property type="evidence" value="ECO:0007669"/>
    <property type="project" value="TreeGrafter"/>
</dbReference>
<dbReference type="PRINTS" id="PR00116">
    <property type="entry name" value="ARGINASE"/>
</dbReference>
<dbReference type="GO" id="GO:0004053">
    <property type="term" value="F:arginase activity"/>
    <property type="evidence" value="ECO:0007669"/>
    <property type="project" value="TreeGrafter"/>
</dbReference>
<keyword evidence="7" id="KW-1185">Reference proteome</keyword>
<evidence type="ECO:0008006" key="8">
    <source>
        <dbReference type="Google" id="ProtNLM"/>
    </source>
</evidence>
<accession>A0AAE0YYM2</accession>
<organism evidence="6 7">
    <name type="scientific">Elysia crispata</name>
    <name type="common">lettuce slug</name>
    <dbReference type="NCBI Taxonomy" id="231223"/>
    <lineage>
        <taxon>Eukaryota</taxon>
        <taxon>Metazoa</taxon>
        <taxon>Spiralia</taxon>
        <taxon>Lophotrochozoa</taxon>
        <taxon>Mollusca</taxon>
        <taxon>Gastropoda</taxon>
        <taxon>Heterobranchia</taxon>
        <taxon>Euthyneura</taxon>
        <taxon>Panpulmonata</taxon>
        <taxon>Sacoglossa</taxon>
        <taxon>Placobranchoidea</taxon>
        <taxon>Plakobranchidae</taxon>
        <taxon>Elysia</taxon>
    </lineage>
</organism>
<dbReference type="SUPFAM" id="SSF52768">
    <property type="entry name" value="Arginase/deacetylase"/>
    <property type="match status" value="1"/>
</dbReference>
<comment type="similarity">
    <text evidence="4">Belongs to the arginase family.</text>
</comment>
<dbReference type="GO" id="GO:0005829">
    <property type="term" value="C:cytosol"/>
    <property type="evidence" value="ECO:0007669"/>
    <property type="project" value="TreeGrafter"/>
</dbReference>
<evidence type="ECO:0000256" key="3">
    <source>
        <dbReference type="ARBA" id="ARBA00023211"/>
    </source>
</evidence>
<evidence type="ECO:0000313" key="6">
    <source>
        <dbReference type="EMBL" id="KAK3759679.1"/>
    </source>
</evidence>
<protein>
    <recommendedName>
        <fullName evidence="8">Arginase</fullName>
    </recommendedName>
</protein>
<dbReference type="PANTHER" id="PTHR43782:SF3">
    <property type="entry name" value="ARGINASE"/>
    <property type="match status" value="1"/>
</dbReference>
<sequence>MSPLTSSFHLPSASSTSGNRPIPLSVLTPDAMDPVHAAATGTPVPGGLSLRESFYLAEEIAATGRLAVLDIAEVNPLLGTPSEQKVTVSNAIDVTAKFYGSQRKGDVPPDYVIPRPQK</sequence>
<dbReference type="InterPro" id="IPR006035">
    <property type="entry name" value="Ureohydrolase"/>
</dbReference>
<dbReference type="Gene3D" id="3.40.800.10">
    <property type="entry name" value="Ureohydrolase domain"/>
    <property type="match status" value="1"/>
</dbReference>
<dbReference type="Proteomes" id="UP001283361">
    <property type="component" value="Unassembled WGS sequence"/>
</dbReference>
<feature type="region of interest" description="Disordered" evidence="5">
    <location>
        <begin position="1"/>
        <end position="28"/>
    </location>
</feature>
<comment type="caution">
    <text evidence="6">The sequence shown here is derived from an EMBL/GenBank/DDBJ whole genome shotgun (WGS) entry which is preliminary data.</text>
</comment>
<dbReference type="AlphaFoldDB" id="A0AAE0YYM2"/>
<reference evidence="6" key="1">
    <citation type="journal article" date="2023" name="G3 (Bethesda)">
        <title>A reference genome for the long-term kleptoplast-retaining sea slug Elysia crispata morphotype clarki.</title>
        <authorList>
            <person name="Eastman K.E."/>
            <person name="Pendleton A.L."/>
            <person name="Shaikh M.A."/>
            <person name="Suttiyut T."/>
            <person name="Ogas R."/>
            <person name="Tomko P."/>
            <person name="Gavelis G."/>
            <person name="Widhalm J.R."/>
            <person name="Wisecaver J.H."/>
        </authorList>
    </citation>
    <scope>NUCLEOTIDE SEQUENCE</scope>
    <source>
        <strain evidence="6">ECLA1</strain>
    </source>
</reference>
<keyword evidence="2" id="KW-0378">Hydrolase</keyword>
<proteinExistence type="inferred from homology"/>
<dbReference type="Pfam" id="PF00491">
    <property type="entry name" value="Arginase"/>
    <property type="match status" value="1"/>
</dbReference>
<keyword evidence="3" id="KW-0464">Manganese</keyword>
<dbReference type="InterPro" id="IPR023696">
    <property type="entry name" value="Ureohydrolase_dom_sf"/>
</dbReference>
<dbReference type="GO" id="GO:0005634">
    <property type="term" value="C:nucleus"/>
    <property type="evidence" value="ECO:0007669"/>
    <property type="project" value="TreeGrafter"/>
</dbReference>
<dbReference type="PANTHER" id="PTHR43782">
    <property type="entry name" value="ARGINASE"/>
    <property type="match status" value="1"/>
</dbReference>
<name>A0AAE0YYM2_9GAST</name>
<evidence type="ECO:0000256" key="5">
    <source>
        <dbReference type="SAM" id="MobiDB-lite"/>
    </source>
</evidence>
<evidence type="ECO:0000256" key="2">
    <source>
        <dbReference type="ARBA" id="ARBA00022801"/>
    </source>
</evidence>